<feature type="domain" description="Secretion system C-terminal sorting" evidence="4">
    <location>
        <begin position="674"/>
        <end position="750"/>
    </location>
</feature>
<keyword evidence="6" id="KW-1185">Reference proteome</keyword>
<feature type="region of interest" description="Disordered" evidence="2">
    <location>
        <begin position="474"/>
        <end position="496"/>
    </location>
</feature>
<reference evidence="5 6" key="1">
    <citation type="submission" date="2019-01" db="EMBL/GenBank/DDBJ databases">
        <title>Complete genome sequencing of Aequorivita sp. H23M31.</title>
        <authorList>
            <person name="Bae J.-W."/>
        </authorList>
    </citation>
    <scope>NUCLEOTIDE SEQUENCE [LARGE SCALE GENOMIC DNA]</scope>
    <source>
        <strain evidence="5 6">H23M31</strain>
    </source>
</reference>
<dbReference type="Proteomes" id="UP000285517">
    <property type="component" value="Chromosome"/>
</dbReference>
<dbReference type="Gene3D" id="2.60.40.10">
    <property type="entry name" value="Immunoglobulins"/>
    <property type="match status" value="1"/>
</dbReference>
<dbReference type="Pfam" id="PF18962">
    <property type="entry name" value="Por_Secre_tail"/>
    <property type="match status" value="1"/>
</dbReference>
<gene>
    <name evidence="5" type="ORF">EI546_08555</name>
</gene>
<dbReference type="SUPFAM" id="SSF55486">
    <property type="entry name" value="Metalloproteases ('zincins'), catalytic domain"/>
    <property type="match status" value="1"/>
</dbReference>
<dbReference type="OrthoDB" id="9792152at2"/>
<evidence type="ECO:0000259" key="4">
    <source>
        <dbReference type="Pfam" id="PF18962"/>
    </source>
</evidence>
<evidence type="ECO:0000256" key="2">
    <source>
        <dbReference type="SAM" id="MobiDB-lite"/>
    </source>
</evidence>
<evidence type="ECO:0000256" key="3">
    <source>
        <dbReference type="SAM" id="SignalP"/>
    </source>
</evidence>
<dbReference type="InterPro" id="IPR024079">
    <property type="entry name" value="MetalloPept_cat_dom_sf"/>
</dbReference>
<accession>A0A410G3B5</accession>
<sequence length="752" mass="81107">MKTSNLKSLLFLALLTVGLGMNAQSSLWQKVSTSETQSRQLELRNSSPQEFDLFKLNTPALKNLLAQAPQRFSGNSNVIITLPTNNGELQRFRVYEASTFAPELQALHPNTRSYAAKGIDDATATARFSISDFGGVNVMISSGNYSTIYIDPYTQDKNYYISYNINKLPANEGAECLVESVVGAEMPMDSQRNANDGKLRTYRLALACTHQYANYHLGILGIPSTATDAEKKAAVLSQFNVAMTRVNGIYERDASLTMVLVPNTDLLICLTAGTDPYTNQNVQAMLGQNQTQCDSKIGDANYDIGHVFGTGPGGIARLKSPCVSGIKAMGATGLPQPIGDNFHIDFVSHEMGHQFGANHTFNNSCSGNRNAGTAMEVGSGTTIMAYAGTCPPNVAMHSDDYFHAISLQEIWSNIKYGVSSTCPVLTDNFNTAPTANAGGNYTVPKSTPFVLTGTASDADGDALTHSWEQMNPQIAPQPPLTTSTQGPTFRSLPPKSSPSRFFPSMNFVLTNNMGGNSSNQWEVVPSVNRVMNFRYTVRDNSIGGGASASSDMRITTVGSAGPFVVTSQATTSFWDTGTTQTITWDVAGTDAAPINCSNVDIFFSTDSGQTFPITVALNQPNTGSAVVNVPNLNTIKGRLMVKASDNVFFNVNGAAIIVQGTVGVEDFTFENFSVYPNPSTGTFNLSFTPDSAERINVSLYDLRGRLINQVIYNDGSTGVFNKQLDYNYIDTGMYFLVVKNGNKSVTKKLVKK</sequence>
<proteinExistence type="predicted"/>
<evidence type="ECO:0000313" key="5">
    <source>
        <dbReference type="EMBL" id="QAA81767.1"/>
    </source>
</evidence>
<dbReference type="AlphaFoldDB" id="A0A410G3B5"/>
<keyword evidence="1 3" id="KW-0732">Signal</keyword>
<organism evidence="5 6">
    <name type="scientific">Aequorivita ciconiae</name>
    <dbReference type="NCBI Taxonomy" id="2494375"/>
    <lineage>
        <taxon>Bacteria</taxon>
        <taxon>Pseudomonadati</taxon>
        <taxon>Bacteroidota</taxon>
        <taxon>Flavobacteriia</taxon>
        <taxon>Flavobacteriales</taxon>
        <taxon>Flavobacteriaceae</taxon>
        <taxon>Aequorivita</taxon>
    </lineage>
</organism>
<name>A0A410G3B5_9FLAO</name>
<dbReference type="NCBIfam" id="TIGR04183">
    <property type="entry name" value="Por_Secre_tail"/>
    <property type="match status" value="1"/>
</dbReference>
<evidence type="ECO:0000313" key="6">
    <source>
        <dbReference type="Proteomes" id="UP000285517"/>
    </source>
</evidence>
<dbReference type="InterPro" id="IPR013783">
    <property type="entry name" value="Ig-like_fold"/>
</dbReference>
<evidence type="ECO:0000256" key="1">
    <source>
        <dbReference type="ARBA" id="ARBA00022729"/>
    </source>
</evidence>
<feature type="chain" id="PRO_5019472449" evidence="3">
    <location>
        <begin position="24"/>
        <end position="752"/>
    </location>
</feature>
<feature type="signal peptide" evidence="3">
    <location>
        <begin position="1"/>
        <end position="23"/>
    </location>
</feature>
<feature type="compositionally biased region" description="Polar residues" evidence="2">
    <location>
        <begin position="474"/>
        <end position="488"/>
    </location>
</feature>
<dbReference type="RefSeq" id="WP_128250148.1">
    <property type="nucleotide sequence ID" value="NZ_CP034951.1"/>
</dbReference>
<dbReference type="Pfam" id="PF13582">
    <property type="entry name" value="Reprolysin_3"/>
    <property type="match status" value="1"/>
</dbReference>
<dbReference type="KEGG" id="aev:EI546_08555"/>
<dbReference type="InterPro" id="IPR026444">
    <property type="entry name" value="Secre_tail"/>
</dbReference>
<dbReference type="Gene3D" id="3.40.390.10">
    <property type="entry name" value="Collagenase (Catalytic Domain)"/>
    <property type="match status" value="1"/>
</dbReference>
<dbReference type="GO" id="GO:0008237">
    <property type="term" value="F:metallopeptidase activity"/>
    <property type="evidence" value="ECO:0007669"/>
    <property type="project" value="InterPro"/>
</dbReference>
<dbReference type="EMBL" id="CP034951">
    <property type="protein sequence ID" value="QAA81767.1"/>
    <property type="molecule type" value="Genomic_DNA"/>
</dbReference>
<protein>
    <submittedName>
        <fullName evidence="5">T9SS type A sorting domain-containing protein</fullName>
    </submittedName>
</protein>